<keyword evidence="3" id="KW-0418">Kinase</keyword>
<dbReference type="Proteomes" id="UP001153069">
    <property type="component" value="Unassembled WGS sequence"/>
</dbReference>
<dbReference type="InterPro" id="IPR041664">
    <property type="entry name" value="AAA_16"/>
</dbReference>
<evidence type="ECO:0000256" key="1">
    <source>
        <dbReference type="SAM" id="MobiDB-lite"/>
    </source>
</evidence>
<evidence type="ECO:0000259" key="2">
    <source>
        <dbReference type="Pfam" id="PF13191"/>
    </source>
</evidence>
<dbReference type="InterPro" id="IPR027417">
    <property type="entry name" value="P-loop_NTPase"/>
</dbReference>
<comment type="caution">
    <text evidence="3">The sequence shown here is derived from an EMBL/GenBank/DDBJ whole genome shotgun (WGS) entry which is preliminary data.</text>
</comment>
<keyword evidence="3" id="KW-0808">Transferase</keyword>
<name>A0A9N8DHW0_9STRA</name>
<proteinExistence type="predicted"/>
<dbReference type="AlphaFoldDB" id="A0A9N8DHW0"/>
<feature type="region of interest" description="Disordered" evidence="1">
    <location>
        <begin position="1"/>
        <end position="25"/>
    </location>
</feature>
<accession>A0A9N8DHW0</accession>
<dbReference type="SUPFAM" id="SSF52540">
    <property type="entry name" value="P-loop containing nucleoside triphosphate hydrolases"/>
    <property type="match status" value="1"/>
</dbReference>
<feature type="compositionally biased region" description="Basic and acidic residues" evidence="1">
    <location>
        <begin position="189"/>
        <end position="206"/>
    </location>
</feature>
<dbReference type="Gene3D" id="3.40.50.300">
    <property type="entry name" value="P-loop containing nucleotide triphosphate hydrolases"/>
    <property type="match status" value="1"/>
</dbReference>
<feature type="compositionally biased region" description="Low complexity" evidence="1">
    <location>
        <begin position="1"/>
        <end position="16"/>
    </location>
</feature>
<dbReference type="EMBL" id="CAICTM010000097">
    <property type="protein sequence ID" value="CAB9501044.1"/>
    <property type="molecule type" value="Genomic_DNA"/>
</dbReference>
<dbReference type="PANTHER" id="PTHR43642">
    <property type="entry name" value="HYBRID SIGNAL TRANSDUCTION HISTIDINE KINASE G"/>
    <property type="match status" value="1"/>
</dbReference>
<keyword evidence="4" id="KW-1185">Reference proteome</keyword>
<gene>
    <name evidence="3" type="ORF">SEMRO_98_G050530.1</name>
</gene>
<dbReference type="PANTHER" id="PTHR43642:SF1">
    <property type="entry name" value="HYBRID SIGNAL TRANSDUCTION HISTIDINE KINASE G"/>
    <property type="match status" value="1"/>
</dbReference>
<dbReference type="GO" id="GO:0016301">
    <property type="term" value="F:kinase activity"/>
    <property type="evidence" value="ECO:0007669"/>
    <property type="project" value="UniProtKB-KW"/>
</dbReference>
<sequence length="1127" mass="127351">MRGMRSMSSSDLSLPSRPHRTLVSPHQRHSISIKLNLNWALHVGRGKEWKALQDSFQRVQKKGAASEACIVSGLSGIGKTHFCRQLKRDMMESKETPRGFFGEGKFDQYQQLSDPFAAVVEAFSDICSQILKDLERREEISKNIQASLGSRTDVRLAMKLIPPLAEIFGNNTISVDGPVLGKSMTIQRQTDREERPQPSGGHDETLVRQQPVSASHTMALFRSLLKGIASSSCYVILFLDDVQWSDMASRELVHAILSDSTIQNVLLLAARRDSERTQQNPSSSNLPTMIPENKKEANYISLHNLSESQVTALLVSLFECHPSHQSNERVQPLSKLILKKTGGNIFYIVQLLEFLQQQHLLFYDTLDNEWTWDLAAITLKANASENVVQFLTQVIENNLPGEVRAALAMASCLGFVFHVKVLTLALQMTEDSASFFAEHATTSTDNCETSMLCQRLQDSLRYASEEGLIESVSKDGSVFKWSHDKLLECCYSNMAERQDIELLHLQIGRAMHQKLLLEEAQDDSFLFLTVAQMNRGSARIDRGSARIDQTSHERIDLVELNLRAGEKARSLSAFQTASEYLAIARRLVIEDDWKNEFVLTLELYTMSAETEFSCGNYDTLKDLLDQIESHGQTIEDKMRAWYLRVAMLGQSSPREGSKEACRVLGLLGQPMPFRPSVFRLGYEFFQVRAMVNNCNEDDLLNLPTMEGKKDRVIMKLLQFVDYFGRMDENESLMTLSHLRQMQHTLKNGMSDGAGATYAVWGIVKGMFGDVDGAYRFGQLATTVADNWEESQGAIPKAYASVYTCINHMKEPLAHSVDPLLMAYRAGLESGEAYHGGCCMSAYMGVYITMGLPIGPLLGDMEKFIGQLQEGGQGQLVRFIRPMNEFARILAGKQSSPLIIDETDLPVYRSTDSIWLIYLQYIQNDIWEARNTLRRVMKTTKEPLFDVIYMSYHLRIVSALICYGIYRLKPKRKYIRMASKFKKWFRTKAQKGDINVPGMLQLVEAEEAATLQHSTTDQTRKIFDQAIQSLRQGSFTAFAAIANERAGDAMARFNDPFWRDNYYRSARLLYKEWGATTKAEEMKAKLGNEESSALTQSHVLTVRGRSRFDAVNIENSLEGTFVSEMQID</sequence>
<evidence type="ECO:0000313" key="3">
    <source>
        <dbReference type="EMBL" id="CAB9501044.1"/>
    </source>
</evidence>
<protein>
    <submittedName>
        <fullName evidence="3">Histidine kinase</fullName>
    </submittedName>
</protein>
<evidence type="ECO:0000313" key="4">
    <source>
        <dbReference type="Proteomes" id="UP001153069"/>
    </source>
</evidence>
<dbReference type="Pfam" id="PF13191">
    <property type="entry name" value="AAA_16"/>
    <property type="match status" value="1"/>
</dbReference>
<reference evidence="3" key="1">
    <citation type="submission" date="2020-06" db="EMBL/GenBank/DDBJ databases">
        <authorList>
            <consortium name="Plant Systems Biology data submission"/>
        </authorList>
    </citation>
    <scope>NUCLEOTIDE SEQUENCE</scope>
    <source>
        <strain evidence="3">D6</strain>
    </source>
</reference>
<dbReference type="OrthoDB" id="546632at2759"/>
<feature type="region of interest" description="Disordered" evidence="1">
    <location>
        <begin position="187"/>
        <end position="207"/>
    </location>
</feature>
<dbReference type="InterPro" id="IPR053159">
    <property type="entry name" value="Hybrid_Histidine_Kinase"/>
</dbReference>
<organism evidence="3 4">
    <name type="scientific">Seminavis robusta</name>
    <dbReference type="NCBI Taxonomy" id="568900"/>
    <lineage>
        <taxon>Eukaryota</taxon>
        <taxon>Sar</taxon>
        <taxon>Stramenopiles</taxon>
        <taxon>Ochrophyta</taxon>
        <taxon>Bacillariophyta</taxon>
        <taxon>Bacillariophyceae</taxon>
        <taxon>Bacillariophycidae</taxon>
        <taxon>Naviculales</taxon>
        <taxon>Naviculaceae</taxon>
        <taxon>Seminavis</taxon>
    </lineage>
</organism>
<feature type="domain" description="Orc1-like AAA ATPase" evidence="2">
    <location>
        <begin position="43"/>
        <end position="267"/>
    </location>
</feature>